<proteinExistence type="predicted"/>
<organism evidence="7 8">
    <name type="scientific">Aphis craccivora</name>
    <name type="common">Cowpea aphid</name>
    <dbReference type="NCBI Taxonomy" id="307492"/>
    <lineage>
        <taxon>Eukaryota</taxon>
        <taxon>Metazoa</taxon>
        <taxon>Ecdysozoa</taxon>
        <taxon>Arthropoda</taxon>
        <taxon>Hexapoda</taxon>
        <taxon>Insecta</taxon>
        <taxon>Pterygota</taxon>
        <taxon>Neoptera</taxon>
        <taxon>Paraneoptera</taxon>
        <taxon>Hemiptera</taxon>
        <taxon>Sternorrhyncha</taxon>
        <taxon>Aphidomorpha</taxon>
        <taxon>Aphidoidea</taxon>
        <taxon>Aphididae</taxon>
        <taxon>Aphidini</taxon>
        <taxon>Aphis</taxon>
        <taxon>Aphis</taxon>
    </lineage>
</organism>
<dbReference type="InterPro" id="IPR012337">
    <property type="entry name" value="RNaseH-like_sf"/>
</dbReference>
<evidence type="ECO:0000256" key="3">
    <source>
        <dbReference type="ARBA" id="ARBA00022771"/>
    </source>
</evidence>
<dbReference type="InterPro" id="IPR052035">
    <property type="entry name" value="ZnF_BED_domain_contain"/>
</dbReference>
<keyword evidence="2" id="KW-0479">Metal-binding</keyword>
<dbReference type="PANTHER" id="PTHR46481">
    <property type="entry name" value="ZINC FINGER BED DOMAIN-CONTAINING PROTEIN 4"/>
    <property type="match status" value="1"/>
</dbReference>
<comment type="caution">
    <text evidence="7">The sequence shown here is derived from an EMBL/GenBank/DDBJ whole genome shotgun (WGS) entry which is preliminary data.</text>
</comment>
<feature type="domain" description="HAT C-terminal dimerisation" evidence="6">
    <location>
        <begin position="204"/>
        <end position="264"/>
    </location>
</feature>
<evidence type="ECO:0000259" key="6">
    <source>
        <dbReference type="Pfam" id="PF05699"/>
    </source>
</evidence>
<evidence type="ECO:0000313" key="8">
    <source>
        <dbReference type="Proteomes" id="UP000478052"/>
    </source>
</evidence>
<dbReference type="InterPro" id="IPR008906">
    <property type="entry name" value="HATC_C_dom"/>
</dbReference>
<dbReference type="EMBL" id="VUJU01002180">
    <property type="protein sequence ID" value="KAF0762274.1"/>
    <property type="molecule type" value="Genomic_DNA"/>
</dbReference>
<gene>
    <name evidence="7" type="ORF">FWK35_00002804</name>
</gene>
<dbReference type="PANTHER" id="PTHR46481:SF10">
    <property type="entry name" value="ZINC FINGER BED DOMAIN-CONTAINING PROTEIN 39"/>
    <property type="match status" value="1"/>
</dbReference>
<evidence type="ECO:0000256" key="5">
    <source>
        <dbReference type="ARBA" id="ARBA00023242"/>
    </source>
</evidence>
<protein>
    <submittedName>
        <fullName evidence="7">Zinc finger BED domain-containing protein 4-like</fullName>
    </submittedName>
</protein>
<evidence type="ECO:0000256" key="4">
    <source>
        <dbReference type="ARBA" id="ARBA00022833"/>
    </source>
</evidence>
<keyword evidence="4" id="KW-0862">Zinc</keyword>
<evidence type="ECO:0000313" key="7">
    <source>
        <dbReference type="EMBL" id="KAF0762274.1"/>
    </source>
</evidence>
<comment type="subcellular location">
    <subcellularLocation>
        <location evidence="1">Nucleus</location>
    </subcellularLocation>
</comment>
<dbReference type="GO" id="GO:0008270">
    <property type="term" value="F:zinc ion binding"/>
    <property type="evidence" value="ECO:0007669"/>
    <property type="project" value="UniProtKB-KW"/>
</dbReference>
<keyword evidence="5" id="KW-0539">Nucleus</keyword>
<dbReference type="GO" id="GO:0046983">
    <property type="term" value="F:protein dimerization activity"/>
    <property type="evidence" value="ECO:0007669"/>
    <property type="project" value="InterPro"/>
</dbReference>
<dbReference type="Proteomes" id="UP000478052">
    <property type="component" value="Unassembled WGS sequence"/>
</dbReference>
<evidence type="ECO:0000256" key="1">
    <source>
        <dbReference type="ARBA" id="ARBA00004123"/>
    </source>
</evidence>
<reference evidence="7 8" key="1">
    <citation type="submission" date="2019-08" db="EMBL/GenBank/DDBJ databases">
        <title>Whole genome of Aphis craccivora.</title>
        <authorList>
            <person name="Voronova N.V."/>
            <person name="Shulinski R.S."/>
            <person name="Bandarenka Y.V."/>
            <person name="Zhorov D.G."/>
            <person name="Warner D."/>
        </authorList>
    </citation>
    <scope>NUCLEOTIDE SEQUENCE [LARGE SCALE GENOMIC DNA]</scope>
    <source>
        <strain evidence="7">180601</strain>
        <tissue evidence="7">Whole Body</tissue>
    </source>
</reference>
<accession>A0A6G0YW68</accession>
<keyword evidence="8" id="KW-1185">Reference proteome</keyword>
<dbReference type="Pfam" id="PF05699">
    <property type="entry name" value="Dimer_Tnp_hAT"/>
    <property type="match status" value="1"/>
</dbReference>
<sequence>MDIQMKSYIGLTIHFLEGNKFKSGTLGVHELSTSHTSEHIGESFESVLSQWEINHNQIIAIVTDNGIPEGKILKLILDVKTRLNSLYYMLERFLHLYRIISSILLERSGAPDMITTRELQVFEEVKLLMQPLEDLTNKISGEKFAIISTILPLINCTTNANLHFKDPVRCQRAIDILKQILILKENSENVASTEPHTNNLTANKPSDSFDLWSYHTSVATEQSVYPNLYQIARQKLSIVSTSVPSERLYSKTGQIISKARNRLTGIPGNEKADTLANEAITSISSTSISTLPYQDIKRTINTHTTNMWQKSWDEIPMSNKLKSIKKKVTKWHLQLNIPRRSEVINTRTRIGHTNLTHIHIIKHEEHPLCSQCNVPLSIKHIVLDCPLHVISRIILNQPTSMEDALGEHNTHLIHSFFKNIGIDTKI</sequence>
<dbReference type="GO" id="GO:0005634">
    <property type="term" value="C:nucleus"/>
    <property type="evidence" value="ECO:0007669"/>
    <property type="project" value="UniProtKB-SubCell"/>
</dbReference>
<dbReference type="AlphaFoldDB" id="A0A6G0YW68"/>
<name>A0A6G0YW68_APHCR</name>
<dbReference type="OrthoDB" id="6621833at2759"/>
<dbReference type="SUPFAM" id="SSF53098">
    <property type="entry name" value="Ribonuclease H-like"/>
    <property type="match status" value="1"/>
</dbReference>
<evidence type="ECO:0000256" key="2">
    <source>
        <dbReference type="ARBA" id="ARBA00022723"/>
    </source>
</evidence>
<keyword evidence="3" id="KW-0863">Zinc-finger</keyword>